<sequence>DLCWLLSHQLNHARSTPKKRNFIHARFDYRRYPPSIGYQRKLFLEQIIDKPRFRSGQVNPALYRLELRLAQAILSPFGYGEICFRDFEAILAHTLLLKPSMDHLETWPNIYMPGQTYIKLDWNGHNLLPICDAIFSNQIDVQGIQKNAYYLYQKSLSKIDAKIEEILDEFYC</sequence>
<organism evidence="1 2">
    <name type="scientific">Leptolyngbya cf. ectocarpi LEGE 11479</name>
    <dbReference type="NCBI Taxonomy" id="1828722"/>
    <lineage>
        <taxon>Bacteria</taxon>
        <taxon>Bacillati</taxon>
        <taxon>Cyanobacteriota</taxon>
        <taxon>Cyanophyceae</taxon>
        <taxon>Leptolyngbyales</taxon>
        <taxon>Leptolyngbyaceae</taxon>
        <taxon>Leptolyngbya group</taxon>
        <taxon>Leptolyngbya</taxon>
    </lineage>
</organism>
<gene>
    <name evidence="1" type="ORF">IQ260_25490</name>
</gene>
<dbReference type="AlphaFoldDB" id="A0A929FCH3"/>
<feature type="non-terminal residue" evidence="1">
    <location>
        <position position="1"/>
    </location>
</feature>
<accession>A0A929FCH3</accession>
<dbReference type="EMBL" id="JADEXP010000356">
    <property type="protein sequence ID" value="MBE9069999.1"/>
    <property type="molecule type" value="Genomic_DNA"/>
</dbReference>
<proteinExistence type="predicted"/>
<evidence type="ECO:0000313" key="1">
    <source>
        <dbReference type="EMBL" id="MBE9069999.1"/>
    </source>
</evidence>
<name>A0A929FCH3_LEPEC</name>
<reference evidence="1" key="1">
    <citation type="submission" date="2020-10" db="EMBL/GenBank/DDBJ databases">
        <authorList>
            <person name="Castelo-Branco R."/>
            <person name="Eusebio N."/>
            <person name="Adriana R."/>
            <person name="Vieira A."/>
            <person name="Brugerolle De Fraissinette N."/>
            <person name="Rezende De Castro R."/>
            <person name="Schneider M.P."/>
            <person name="Vasconcelos V."/>
            <person name="Leao P.N."/>
        </authorList>
    </citation>
    <scope>NUCLEOTIDE SEQUENCE</scope>
    <source>
        <strain evidence="1">LEGE 11479</strain>
    </source>
</reference>
<keyword evidence="2" id="KW-1185">Reference proteome</keyword>
<protein>
    <submittedName>
        <fullName evidence="1">Uncharacterized protein</fullName>
    </submittedName>
</protein>
<dbReference type="RefSeq" id="WP_228016424.1">
    <property type="nucleotide sequence ID" value="NZ_JADEXP010000356.1"/>
</dbReference>
<comment type="caution">
    <text evidence="1">The sequence shown here is derived from an EMBL/GenBank/DDBJ whole genome shotgun (WGS) entry which is preliminary data.</text>
</comment>
<evidence type="ECO:0000313" key="2">
    <source>
        <dbReference type="Proteomes" id="UP000615026"/>
    </source>
</evidence>
<dbReference type="Proteomes" id="UP000615026">
    <property type="component" value="Unassembled WGS sequence"/>
</dbReference>